<reference evidence="1 3" key="1">
    <citation type="submission" date="2020-05" db="EMBL/GenBank/DDBJ databases">
        <title>Whole genome shotgun sequence of Streptomyces fulvorobeus NBRC 15897.</title>
        <authorList>
            <person name="Komaki H."/>
            <person name="Tamura T."/>
        </authorList>
    </citation>
    <scope>NUCLEOTIDE SEQUENCE [LARGE SCALE GENOMIC DNA]</scope>
    <source>
        <strain evidence="1 3">NBRC 15897</strain>
    </source>
</reference>
<dbReference type="EMBL" id="BLWC01000001">
    <property type="protein sequence ID" value="GFM97563.1"/>
    <property type="molecule type" value="Genomic_DNA"/>
</dbReference>
<organism evidence="1 3">
    <name type="scientific">Streptomyces fulvorobeus</name>
    <dbReference type="NCBI Taxonomy" id="284028"/>
    <lineage>
        <taxon>Bacteria</taxon>
        <taxon>Bacillati</taxon>
        <taxon>Actinomycetota</taxon>
        <taxon>Actinomycetes</taxon>
        <taxon>Kitasatosporales</taxon>
        <taxon>Streptomycetaceae</taxon>
        <taxon>Streptomyces</taxon>
    </lineage>
</organism>
<dbReference type="AlphaFoldDB" id="A0A7J0C6L6"/>
<proteinExistence type="predicted"/>
<keyword evidence="3" id="KW-1185">Reference proteome</keyword>
<evidence type="ECO:0000313" key="2">
    <source>
        <dbReference type="EMBL" id="NYE41223.1"/>
    </source>
</evidence>
<name>A0A7J0C6L6_9ACTN</name>
<reference evidence="2 4" key="2">
    <citation type="submission" date="2020-07" db="EMBL/GenBank/DDBJ databases">
        <title>Sequencing the genomes of 1000 actinobacteria strains.</title>
        <authorList>
            <person name="Klenk H.-P."/>
        </authorList>
    </citation>
    <scope>NUCLEOTIDE SEQUENCE [LARGE SCALE GENOMIC DNA]</scope>
    <source>
        <strain evidence="2 4">DSM 41455</strain>
    </source>
</reference>
<evidence type="ECO:0000313" key="3">
    <source>
        <dbReference type="Proteomes" id="UP000498980"/>
    </source>
</evidence>
<accession>A0A7J0C6L6</accession>
<evidence type="ECO:0000313" key="4">
    <source>
        <dbReference type="Proteomes" id="UP000530403"/>
    </source>
</evidence>
<sequence>MRCPVLTDHGRVPLGEMAAHPPVERAVQTLLHLLQERVDEGGLVLRPQFGAGLEGGVEFLPELRVAGFHAPYRTKRGAPGLRTVDERDS</sequence>
<comment type="caution">
    <text evidence="1">The sequence shown here is derived from an EMBL/GenBank/DDBJ whole genome shotgun (WGS) entry which is preliminary data.</text>
</comment>
<dbReference type="Proteomes" id="UP000530403">
    <property type="component" value="Unassembled WGS sequence"/>
</dbReference>
<gene>
    <name evidence="2" type="ORF">HEB29_002234</name>
    <name evidence="1" type="ORF">Sfulv_23740</name>
</gene>
<evidence type="ECO:0000313" key="1">
    <source>
        <dbReference type="EMBL" id="GFM97563.1"/>
    </source>
</evidence>
<dbReference type="EMBL" id="JACCCF010000001">
    <property type="protein sequence ID" value="NYE41223.1"/>
    <property type="molecule type" value="Genomic_DNA"/>
</dbReference>
<protein>
    <submittedName>
        <fullName evidence="1">Uncharacterized protein</fullName>
    </submittedName>
</protein>
<dbReference type="Proteomes" id="UP000498980">
    <property type="component" value="Unassembled WGS sequence"/>
</dbReference>